<reference evidence="1 2" key="1">
    <citation type="journal article" date="2013" name="Pathogens">
        <title>An Emerging Tick-Borne Disease of Humans Is Caused by a Subset of Strains with Conserved Genome Structure.</title>
        <authorList>
            <person name="Barbet A.F."/>
            <person name="Al-Khedery B."/>
            <person name="Stuen S."/>
            <person name="Granquist E.G."/>
            <person name="Felsheim R.F."/>
            <person name="Munderloh U.G."/>
        </authorList>
    </citation>
    <scope>NUCLEOTIDE SEQUENCE [LARGE SCALE GENOMIC DNA]</scope>
    <source>
        <strain evidence="1 2">Norway variant2</strain>
    </source>
</reference>
<dbReference type="EMBL" id="CP015376">
    <property type="protein sequence ID" value="ANC34423.1"/>
    <property type="molecule type" value="Genomic_DNA"/>
</dbReference>
<accession>A0A161I626</accession>
<evidence type="ECO:0000313" key="2">
    <source>
        <dbReference type="Proteomes" id="UP000053801"/>
    </source>
</evidence>
<reference evidence="1 2" key="2">
    <citation type="journal article" date="2014" name="Pathogens">
        <title>Comparative Genomics Identifies a Potential Marker of Human-Virulent Anaplasma phagocytophilum.</title>
        <authorList>
            <person name="Al-Khedery B."/>
            <person name="Barbet A.F."/>
        </authorList>
    </citation>
    <scope>NUCLEOTIDE SEQUENCE [LARGE SCALE GENOMIC DNA]</scope>
    <source>
        <strain evidence="1 2">Norway variant2</strain>
    </source>
</reference>
<protein>
    <submittedName>
        <fullName evidence="1">Uncharacterized protein</fullName>
    </submittedName>
</protein>
<sequence>MVKRYMFLRIMSRAASAMSYECRTLSLISSGQLMLLLVRLNALLRGSIMTLRNSPVEADEDLLLLLEICVMRLVSYYYTEP</sequence>
<organism evidence="1 2">
    <name type="scientific">Anaplasma phagocytophilum str. Norway variant2</name>
    <dbReference type="NCBI Taxonomy" id="1392507"/>
    <lineage>
        <taxon>Bacteria</taxon>
        <taxon>Pseudomonadati</taxon>
        <taxon>Pseudomonadota</taxon>
        <taxon>Alphaproteobacteria</taxon>
        <taxon>Rickettsiales</taxon>
        <taxon>Anaplasmataceae</taxon>
        <taxon>Anaplasma</taxon>
        <taxon>phagocytophilum group</taxon>
    </lineage>
</organism>
<dbReference type="Proteomes" id="UP000053801">
    <property type="component" value="Chromosome"/>
</dbReference>
<name>A0A161I626_ANAPH</name>
<gene>
    <name evidence="1" type="ORF">P029_03565</name>
</gene>
<dbReference type="AlphaFoldDB" id="A0A161I626"/>
<proteinExistence type="predicted"/>
<evidence type="ECO:0000313" key="1">
    <source>
        <dbReference type="EMBL" id="ANC34423.1"/>
    </source>
</evidence>